<dbReference type="GO" id="GO:0006508">
    <property type="term" value="P:proteolysis"/>
    <property type="evidence" value="ECO:0007669"/>
    <property type="project" value="UniProtKB-KW"/>
</dbReference>
<reference evidence="5 6" key="1">
    <citation type="submission" date="2017-03" db="EMBL/GenBank/DDBJ databases">
        <title>Phylogenomics and comparative genomics of Lactobacillus salivarius, a mammalian gut commensal.</title>
        <authorList>
            <person name="Harris H.M."/>
        </authorList>
    </citation>
    <scope>NUCLEOTIDE SEQUENCE [LARGE SCALE GENOMIC DNA]</scope>
    <source>
        <strain evidence="5 6">JCM 1047</strain>
    </source>
</reference>
<gene>
    <name evidence="5" type="ORF">B6U56_04370</name>
</gene>
<protein>
    <submittedName>
        <fullName evidence="5">Sortase</fullName>
    </submittedName>
</protein>
<feature type="active site" description="Acyl-thioester intermediate" evidence="4">
    <location>
        <position position="212"/>
    </location>
</feature>
<dbReference type="Proteomes" id="UP000192575">
    <property type="component" value="Unassembled WGS sequence"/>
</dbReference>
<sequence>MQKFSKFLKTKQGKWLLGLTILAVIAAGLGIFKVWSDHQKYEIMQSKVNAPVTQKLSKDTLRKDKIHMFTDDDLVRYRKEAYAKGLDKYPNGYLEIPSINVKLPIYNRANNLTLSLGVGKDYYLDSEFGKGNVVLAGHNMERHGILLSDLYQVKNGQEVILHGADNQVYKYKIFSKKVQSPYVKIIDGKPVKGSAYYLPEGNEKPIVTVYDCADHGKTRLVVQAELEN</sequence>
<evidence type="ECO:0000256" key="2">
    <source>
        <dbReference type="ARBA" id="ARBA00022801"/>
    </source>
</evidence>
<dbReference type="CDD" id="cd06165">
    <property type="entry name" value="Sortase_A"/>
    <property type="match status" value="1"/>
</dbReference>
<evidence type="ECO:0000256" key="3">
    <source>
        <dbReference type="ARBA" id="ARBA00022807"/>
    </source>
</evidence>
<dbReference type="Pfam" id="PF04203">
    <property type="entry name" value="Sortase"/>
    <property type="match status" value="1"/>
</dbReference>
<keyword evidence="1" id="KW-0645">Protease</keyword>
<proteinExistence type="predicted"/>
<dbReference type="SUPFAM" id="SSF63817">
    <property type="entry name" value="Sortase"/>
    <property type="match status" value="1"/>
</dbReference>
<evidence type="ECO:0000313" key="6">
    <source>
        <dbReference type="Proteomes" id="UP000192575"/>
    </source>
</evidence>
<name>A0A1V9RBY6_9LACO</name>
<evidence type="ECO:0000313" key="5">
    <source>
        <dbReference type="EMBL" id="OQQ90526.1"/>
    </source>
</evidence>
<dbReference type="GO" id="GO:0008234">
    <property type="term" value="F:cysteine-type peptidase activity"/>
    <property type="evidence" value="ECO:0007669"/>
    <property type="project" value="UniProtKB-KW"/>
</dbReference>
<organism evidence="5 6">
    <name type="scientific">Ligilactobacillus salivarius</name>
    <dbReference type="NCBI Taxonomy" id="1624"/>
    <lineage>
        <taxon>Bacteria</taxon>
        <taxon>Bacillati</taxon>
        <taxon>Bacillota</taxon>
        <taxon>Bacilli</taxon>
        <taxon>Lactobacillales</taxon>
        <taxon>Lactobacillaceae</taxon>
        <taxon>Ligilactobacillus</taxon>
    </lineage>
</organism>
<evidence type="ECO:0000256" key="1">
    <source>
        <dbReference type="ARBA" id="ARBA00022670"/>
    </source>
</evidence>
<accession>A0A1V9RBY6</accession>
<feature type="active site" description="Proton donor/acceptor" evidence="4">
    <location>
        <position position="138"/>
    </location>
</feature>
<dbReference type="InterPro" id="IPR042007">
    <property type="entry name" value="Sortase_A"/>
</dbReference>
<comment type="caution">
    <text evidence="5">The sequence shown here is derived from an EMBL/GenBank/DDBJ whole genome shotgun (WGS) entry which is preliminary data.</text>
</comment>
<dbReference type="Gene3D" id="2.40.260.10">
    <property type="entry name" value="Sortase"/>
    <property type="match status" value="1"/>
</dbReference>
<dbReference type="NCBIfam" id="TIGR01076">
    <property type="entry name" value="sortase_fam"/>
    <property type="match status" value="1"/>
</dbReference>
<dbReference type="InterPro" id="IPR023365">
    <property type="entry name" value="Sortase_dom-sf"/>
</dbReference>
<dbReference type="AlphaFoldDB" id="A0A1V9RBY6"/>
<keyword evidence="3" id="KW-0788">Thiol protease</keyword>
<evidence type="ECO:0000256" key="4">
    <source>
        <dbReference type="PIRSR" id="PIRSR605754-1"/>
    </source>
</evidence>
<dbReference type="EMBL" id="NBEF01000017">
    <property type="protein sequence ID" value="OQQ90526.1"/>
    <property type="molecule type" value="Genomic_DNA"/>
</dbReference>
<keyword evidence="2" id="KW-0378">Hydrolase</keyword>
<dbReference type="RefSeq" id="WP_081534313.1">
    <property type="nucleotide sequence ID" value="NZ_NBEF01000017.1"/>
</dbReference>
<dbReference type="InterPro" id="IPR005754">
    <property type="entry name" value="Sortase"/>
</dbReference>